<proteinExistence type="predicted"/>
<evidence type="ECO:0000256" key="1">
    <source>
        <dbReference type="SAM" id="MobiDB-lite"/>
    </source>
</evidence>
<dbReference type="EMBL" id="SRLO01000382">
    <property type="protein sequence ID" value="TNN58336.1"/>
    <property type="molecule type" value="Genomic_DNA"/>
</dbReference>
<organism evidence="2 3">
    <name type="scientific">Liparis tanakae</name>
    <name type="common">Tanaka's snailfish</name>
    <dbReference type="NCBI Taxonomy" id="230148"/>
    <lineage>
        <taxon>Eukaryota</taxon>
        <taxon>Metazoa</taxon>
        <taxon>Chordata</taxon>
        <taxon>Craniata</taxon>
        <taxon>Vertebrata</taxon>
        <taxon>Euteleostomi</taxon>
        <taxon>Actinopterygii</taxon>
        <taxon>Neopterygii</taxon>
        <taxon>Teleostei</taxon>
        <taxon>Neoteleostei</taxon>
        <taxon>Acanthomorphata</taxon>
        <taxon>Eupercaria</taxon>
        <taxon>Perciformes</taxon>
        <taxon>Cottioidei</taxon>
        <taxon>Cottales</taxon>
        <taxon>Liparidae</taxon>
        <taxon>Liparis</taxon>
    </lineage>
</organism>
<feature type="region of interest" description="Disordered" evidence="1">
    <location>
        <begin position="41"/>
        <end position="70"/>
    </location>
</feature>
<evidence type="ECO:0000313" key="3">
    <source>
        <dbReference type="Proteomes" id="UP000314294"/>
    </source>
</evidence>
<reference evidence="2 3" key="1">
    <citation type="submission" date="2019-03" db="EMBL/GenBank/DDBJ databases">
        <title>First draft genome of Liparis tanakae, snailfish: a comprehensive survey of snailfish specific genes.</title>
        <authorList>
            <person name="Kim W."/>
            <person name="Song I."/>
            <person name="Jeong J.-H."/>
            <person name="Kim D."/>
            <person name="Kim S."/>
            <person name="Ryu S."/>
            <person name="Song J.Y."/>
            <person name="Lee S.K."/>
        </authorList>
    </citation>
    <scope>NUCLEOTIDE SEQUENCE [LARGE SCALE GENOMIC DNA]</scope>
    <source>
        <tissue evidence="2">Muscle</tissue>
    </source>
</reference>
<evidence type="ECO:0000313" key="2">
    <source>
        <dbReference type="EMBL" id="TNN58336.1"/>
    </source>
</evidence>
<dbReference type="AlphaFoldDB" id="A0A4Z2GXU3"/>
<accession>A0A4Z2GXU3</accession>
<keyword evidence="3" id="KW-1185">Reference proteome</keyword>
<sequence>MVSSVGCDGEFRAALRPSRPPELLFFLFVLPENTAPCPRVAPPVPEVYRGHDNSRSLKGGRRQPSTSPRQKSFLVPAVWEPPSAAPQLCSGHRGSVWLAWLAVVLCRRTEILWAEPVVTGMDRVSTAGSAEGTAGNSNTSSSSKGEDPEQGSGLVVTPEAQSSGTKDLLGVVGEVGCEEGFRTRRREFRNTCVALPVHASVHVPQEQKEVHLITVVDPVGEDDVHRDQVLQVHAQDGDLEAVAFVEGLSHFEIAQI</sequence>
<dbReference type="OrthoDB" id="10640485at2759"/>
<gene>
    <name evidence="2" type="ORF">EYF80_031458</name>
</gene>
<protein>
    <submittedName>
        <fullName evidence="2">Uncharacterized protein</fullName>
    </submittedName>
</protein>
<comment type="caution">
    <text evidence="2">The sequence shown here is derived from an EMBL/GenBank/DDBJ whole genome shotgun (WGS) entry which is preliminary data.</text>
</comment>
<name>A0A4Z2GXU3_9TELE</name>
<feature type="region of interest" description="Disordered" evidence="1">
    <location>
        <begin position="128"/>
        <end position="162"/>
    </location>
</feature>
<feature type="compositionally biased region" description="Low complexity" evidence="1">
    <location>
        <begin position="132"/>
        <end position="143"/>
    </location>
</feature>
<dbReference type="Proteomes" id="UP000314294">
    <property type="component" value="Unassembled WGS sequence"/>
</dbReference>